<protein>
    <submittedName>
        <fullName evidence="1">Uncharacterized protein</fullName>
    </submittedName>
</protein>
<proteinExistence type="predicted"/>
<organism evidence="1 2">
    <name type="scientific">Xenopus laevis</name>
    <name type="common">African clawed frog</name>
    <dbReference type="NCBI Taxonomy" id="8355"/>
    <lineage>
        <taxon>Eukaryota</taxon>
        <taxon>Metazoa</taxon>
        <taxon>Chordata</taxon>
        <taxon>Craniata</taxon>
        <taxon>Vertebrata</taxon>
        <taxon>Euteleostomi</taxon>
        <taxon>Amphibia</taxon>
        <taxon>Batrachia</taxon>
        <taxon>Anura</taxon>
        <taxon>Pipoidea</taxon>
        <taxon>Pipidae</taxon>
        <taxon>Xenopodinae</taxon>
        <taxon>Xenopus</taxon>
        <taxon>Xenopus</taxon>
    </lineage>
</organism>
<reference evidence="2" key="1">
    <citation type="journal article" date="2016" name="Nature">
        <title>Genome evolution in the allotetraploid frog Xenopus laevis.</title>
        <authorList>
            <person name="Session A.M."/>
            <person name="Uno Y."/>
            <person name="Kwon T."/>
            <person name="Chapman J.A."/>
            <person name="Toyoda A."/>
            <person name="Takahashi S."/>
            <person name="Fukui A."/>
            <person name="Hikosaka A."/>
            <person name="Suzuki A."/>
            <person name="Kondo M."/>
            <person name="van Heeringen S.J."/>
            <person name="Quigley I."/>
            <person name="Heinz S."/>
            <person name="Ogino H."/>
            <person name="Ochi H."/>
            <person name="Hellsten U."/>
            <person name="Lyons J.B."/>
            <person name="Simakov O."/>
            <person name="Putnam N."/>
            <person name="Stites J."/>
            <person name="Kuroki Y."/>
            <person name="Tanaka T."/>
            <person name="Michiue T."/>
            <person name="Watanabe M."/>
            <person name="Bogdanovic O."/>
            <person name="Lister R."/>
            <person name="Georgiou G."/>
            <person name="Paranjpe S.S."/>
            <person name="van Kruijsbergen I."/>
            <person name="Shu S."/>
            <person name="Carlson J."/>
            <person name="Kinoshita T."/>
            <person name="Ohta Y."/>
            <person name="Mawaribuchi S."/>
            <person name="Jenkins J."/>
            <person name="Grimwood J."/>
            <person name="Schmutz J."/>
            <person name="Mitros T."/>
            <person name="Mozaffari S.V."/>
            <person name="Suzuki Y."/>
            <person name="Haramoto Y."/>
            <person name="Yamamoto T.S."/>
            <person name="Takagi C."/>
            <person name="Heald R."/>
            <person name="Miller K."/>
            <person name="Haudenschild C."/>
            <person name="Kitzman J."/>
            <person name="Nakayama T."/>
            <person name="Izutsu Y."/>
            <person name="Robert J."/>
            <person name="Fortriede J."/>
            <person name="Burns K."/>
            <person name="Lotay V."/>
            <person name="Karimi K."/>
            <person name="Yasuoka Y."/>
            <person name="Dichmann D.S."/>
            <person name="Flajnik M.F."/>
            <person name="Houston D.W."/>
            <person name="Shendure J."/>
            <person name="DuPasquier L."/>
            <person name="Vize P.D."/>
            <person name="Zorn A.M."/>
            <person name="Ito M."/>
            <person name="Marcotte E.M."/>
            <person name="Wallingford J.B."/>
            <person name="Ito Y."/>
            <person name="Asashima M."/>
            <person name="Ueno N."/>
            <person name="Matsuda Y."/>
            <person name="Veenstra G.J."/>
            <person name="Fujiyama A."/>
            <person name="Harland R.M."/>
            <person name="Taira M."/>
            <person name="Rokhsar D.S."/>
        </authorList>
    </citation>
    <scope>NUCLEOTIDE SEQUENCE [LARGE SCALE GENOMIC DNA]</scope>
    <source>
        <strain evidence="2">J</strain>
    </source>
</reference>
<dbReference type="EMBL" id="CM004478">
    <property type="protein sequence ID" value="OCT73529.1"/>
    <property type="molecule type" value="Genomic_DNA"/>
</dbReference>
<sequence>MCSFVCPNTSALVPHIVYYAKSSQYGKSCAAPKFHSNCSVLVSILLYPALIKAEKVTATSCTHYTGTYQHPITSAPTIWAPTSTQFPQQPLYRHLTEYLSTHYTGT</sequence>
<evidence type="ECO:0000313" key="2">
    <source>
        <dbReference type="Proteomes" id="UP000694892"/>
    </source>
</evidence>
<dbReference type="Proteomes" id="UP000694892">
    <property type="component" value="Chromosome 7L"/>
</dbReference>
<accession>A0A974CHI9</accession>
<name>A0A974CHI9_XENLA</name>
<evidence type="ECO:0000313" key="1">
    <source>
        <dbReference type="EMBL" id="OCT73529.1"/>
    </source>
</evidence>
<gene>
    <name evidence="1" type="ORF">XELAEV_18036506mg</name>
</gene>
<dbReference type="AlphaFoldDB" id="A0A974CHI9"/>